<dbReference type="GO" id="GO:0000977">
    <property type="term" value="F:RNA polymerase II transcription regulatory region sequence-specific DNA binding"/>
    <property type="evidence" value="ECO:0007669"/>
    <property type="project" value="TreeGrafter"/>
</dbReference>
<evidence type="ECO:0000256" key="4">
    <source>
        <dbReference type="ARBA" id="ARBA00022833"/>
    </source>
</evidence>
<feature type="domain" description="C2H2-type" evidence="8">
    <location>
        <begin position="497"/>
        <end position="526"/>
    </location>
</feature>
<evidence type="ECO:0000256" key="7">
    <source>
        <dbReference type="SAM" id="MobiDB-lite"/>
    </source>
</evidence>
<dbReference type="SMART" id="SM00355">
    <property type="entry name" value="ZnF_C2H2"/>
    <property type="match status" value="11"/>
</dbReference>
<feature type="binding site" evidence="6">
    <location>
        <position position="64"/>
    </location>
    <ligand>
        <name>Zn(2+)</name>
        <dbReference type="ChEBI" id="CHEBI:29105"/>
    </ligand>
</feature>
<feature type="domain" description="C2H2-type" evidence="8">
    <location>
        <begin position="381"/>
        <end position="406"/>
    </location>
</feature>
<dbReference type="PANTHER" id="PTHR24379:SF127">
    <property type="entry name" value="BLOODY FINGERS-RELATED"/>
    <property type="match status" value="1"/>
</dbReference>
<evidence type="ECO:0000259" key="8">
    <source>
        <dbReference type="PROSITE" id="PS50157"/>
    </source>
</evidence>
<keyword evidence="1 6" id="KW-0479">Metal-binding</keyword>
<dbReference type="InterPro" id="IPR012934">
    <property type="entry name" value="Znf_AD"/>
</dbReference>
<dbReference type="PANTHER" id="PTHR24379">
    <property type="entry name" value="KRAB AND ZINC FINGER DOMAIN-CONTAINING"/>
    <property type="match status" value="1"/>
</dbReference>
<feature type="binding site" evidence="6">
    <location>
        <position position="61"/>
    </location>
    <ligand>
        <name>Zn(2+)</name>
        <dbReference type="ChEBI" id="CHEBI:29105"/>
    </ligand>
</feature>
<dbReference type="SMART" id="SM00868">
    <property type="entry name" value="zf-AD"/>
    <property type="match status" value="1"/>
</dbReference>
<keyword evidence="4 6" id="KW-0862">Zinc</keyword>
<feature type="region of interest" description="Disordered" evidence="7">
    <location>
        <begin position="1"/>
        <end position="26"/>
    </location>
</feature>
<keyword evidence="11" id="KW-1185">Reference proteome</keyword>
<dbReference type="GO" id="GO:0005634">
    <property type="term" value="C:nucleus"/>
    <property type="evidence" value="ECO:0007669"/>
    <property type="project" value="InterPro"/>
</dbReference>
<dbReference type="Gene3D" id="3.30.160.60">
    <property type="entry name" value="Classic Zinc Finger"/>
    <property type="match status" value="4"/>
</dbReference>
<dbReference type="EMBL" id="OU895880">
    <property type="protein sequence ID" value="CAG9811280.1"/>
    <property type="molecule type" value="Genomic_DNA"/>
</dbReference>
<feature type="region of interest" description="Disordered" evidence="7">
    <location>
        <begin position="166"/>
        <end position="190"/>
    </location>
</feature>
<dbReference type="AlphaFoldDB" id="A0A9N9WZ02"/>
<dbReference type="GO" id="GO:0008270">
    <property type="term" value="F:zinc ion binding"/>
    <property type="evidence" value="ECO:0007669"/>
    <property type="project" value="UniProtKB-UniRule"/>
</dbReference>
<dbReference type="GO" id="GO:0000981">
    <property type="term" value="F:DNA-binding transcription factor activity, RNA polymerase II-specific"/>
    <property type="evidence" value="ECO:0007669"/>
    <property type="project" value="TreeGrafter"/>
</dbReference>
<dbReference type="Pfam" id="PF00096">
    <property type="entry name" value="zf-C2H2"/>
    <property type="match status" value="1"/>
</dbReference>
<feature type="domain" description="C2H2-type" evidence="8">
    <location>
        <begin position="411"/>
        <end position="438"/>
    </location>
</feature>
<gene>
    <name evidence="10" type="ORF">CHIRRI_LOCUS14089</name>
</gene>
<accession>A0A9N9WZ02</accession>
<dbReference type="OrthoDB" id="7755329at2759"/>
<name>A0A9N9WZ02_9DIPT</name>
<evidence type="ECO:0000259" key="9">
    <source>
        <dbReference type="PROSITE" id="PS51915"/>
    </source>
</evidence>
<sequence>MSESPEQPTKKRRFSSRSSHFSNPNQTEFFFNTSIKQEPELQDDTKEEIIGIFGTVDDCYCRVCFKIFSVNDSRNEIDMGVMSMLREILQLGLKLSNGSQWICESCTTKVNSFWTYKYDVIDKQAKFSALVLKNLHRDVEEIQNLNNNLNLSDVQVDVFVKSEPDYSAPDFNEDPSDGQRKRIKTNRATPKKYKKRKVPQTCDVCGKEALNLLNHKIKKHGHKHLFECNYCTFSSYEKKKLQYHIQNSHIKPKKKSDPDQDESQVCPHCAKQVRHLDEHIANIHCGERNYFCDLCTFSSFRKKPIEQHMMNVHLPKSVKCSLCDFITINIDRLRKHIRNQHEVRERTTEYTCHVPDCNKVFRNKFNLQCHVKRCHEGEVKFLCDAPGCNKSFFSKSEQRIHYENSHGPKTVVCEECGSSFSSAAMLRKHSSLHREYQHPCTYPNCGLKYRTATQLKNHVNRIHLERREYDCKECNSAFFTMRDLDRHIISKHLGIKFVCEVPGCNSTLSRRDAYLSHLKSHSGLSEEERRELVSKLNEFCMQLNLKR</sequence>
<evidence type="ECO:0000256" key="2">
    <source>
        <dbReference type="ARBA" id="ARBA00022737"/>
    </source>
</evidence>
<organism evidence="10 11">
    <name type="scientific">Chironomus riparius</name>
    <dbReference type="NCBI Taxonomy" id="315576"/>
    <lineage>
        <taxon>Eukaryota</taxon>
        <taxon>Metazoa</taxon>
        <taxon>Ecdysozoa</taxon>
        <taxon>Arthropoda</taxon>
        <taxon>Hexapoda</taxon>
        <taxon>Insecta</taxon>
        <taxon>Pterygota</taxon>
        <taxon>Neoptera</taxon>
        <taxon>Endopterygota</taxon>
        <taxon>Diptera</taxon>
        <taxon>Nematocera</taxon>
        <taxon>Chironomoidea</taxon>
        <taxon>Chironomidae</taxon>
        <taxon>Chironominae</taxon>
        <taxon>Chironomus</taxon>
    </lineage>
</organism>
<keyword evidence="3 5" id="KW-0863">Zinc-finger</keyword>
<feature type="domain" description="C2H2-type" evidence="8">
    <location>
        <begin position="350"/>
        <end position="380"/>
    </location>
</feature>
<dbReference type="Proteomes" id="UP001153620">
    <property type="component" value="Chromosome 4"/>
</dbReference>
<evidence type="ECO:0000256" key="3">
    <source>
        <dbReference type="ARBA" id="ARBA00022771"/>
    </source>
</evidence>
<protein>
    <submittedName>
        <fullName evidence="10">Uncharacterized protein</fullName>
    </submittedName>
</protein>
<feature type="binding site" evidence="6">
    <location>
        <position position="106"/>
    </location>
    <ligand>
        <name>Zn(2+)</name>
        <dbReference type="ChEBI" id="CHEBI:29105"/>
    </ligand>
</feature>
<feature type="domain" description="C2H2-type" evidence="8">
    <location>
        <begin position="438"/>
        <end position="468"/>
    </location>
</feature>
<dbReference type="PROSITE" id="PS51915">
    <property type="entry name" value="ZAD"/>
    <property type="match status" value="1"/>
</dbReference>
<evidence type="ECO:0000256" key="1">
    <source>
        <dbReference type="ARBA" id="ARBA00022723"/>
    </source>
</evidence>
<evidence type="ECO:0000313" key="10">
    <source>
        <dbReference type="EMBL" id="CAG9811280.1"/>
    </source>
</evidence>
<reference evidence="10" key="1">
    <citation type="submission" date="2022-01" db="EMBL/GenBank/DDBJ databases">
        <authorList>
            <person name="King R."/>
        </authorList>
    </citation>
    <scope>NUCLEOTIDE SEQUENCE</scope>
</reference>
<evidence type="ECO:0000313" key="11">
    <source>
        <dbReference type="Proteomes" id="UP001153620"/>
    </source>
</evidence>
<evidence type="ECO:0000256" key="5">
    <source>
        <dbReference type="PROSITE-ProRule" id="PRU00042"/>
    </source>
</evidence>
<dbReference type="InterPro" id="IPR036236">
    <property type="entry name" value="Znf_C2H2_sf"/>
</dbReference>
<proteinExistence type="predicted"/>
<dbReference type="InterPro" id="IPR013087">
    <property type="entry name" value="Znf_C2H2_type"/>
</dbReference>
<dbReference type="PROSITE" id="PS00028">
    <property type="entry name" value="ZINC_FINGER_C2H2_1"/>
    <property type="match status" value="6"/>
</dbReference>
<evidence type="ECO:0000256" key="6">
    <source>
        <dbReference type="PROSITE-ProRule" id="PRU01263"/>
    </source>
</evidence>
<dbReference type="SUPFAM" id="SSF57667">
    <property type="entry name" value="beta-beta-alpha zinc fingers"/>
    <property type="match status" value="5"/>
</dbReference>
<feature type="compositionally biased region" description="Basic residues" evidence="7">
    <location>
        <begin position="181"/>
        <end position="190"/>
    </location>
</feature>
<dbReference type="PROSITE" id="PS50157">
    <property type="entry name" value="ZINC_FINGER_C2H2_2"/>
    <property type="match status" value="6"/>
</dbReference>
<keyword evidence="2" id="KW-0677">Repeat</keyword>
<feature type="domain" description="ZAD" evidence="9">
    <location>
        <begin position="59"/>
        <end position="130"/>
    </location>
</feature>
<reference evidence="10" key="2">
    <citation type="submission" date="2022-10" db="EMBL/GenBank/DDBJ databases">
        <authorList>
            <consortium name="ENA_rothamsted_submissions"/>
            <consortium name="culmorum"/>
            <person name="King R."/>
        </authorList>
    </citation>
    <scope>NUCLEOTIDE SEQUENCE</scope>
</reference>
<feature type="domain" description="C2H2-type" evidence="8">
    <location>
        <begin position="469"/>
        <end position="497"/>
    </location>
</feature>
<feature type="binding site" evidence="6">
    <location>
        <position position="103"/>
    </location>
    <ligand>
        <name>Zn(2+)</name>
        <dbReference type="ChEBI" id="CHEBI:29105"/>
    </ligand>
</feature>